<evidence type="ECO:0000256" key="1">
    <source>
        <dbReference type="SAM" id="MobiDB-lite"/>
    </source>
</evidence>
<proteinExistence type="predicted"/>
<evidence type="ECO:0000313" key="3">
    <source>
        <dbReference type="Proteomes" id="UP000287651"/>
    </source>
</evidence>
<dbReference type="Proteomes" id="UP000287651">
    <property type="component" value="Unassembled WGS sequence"/>
</dbReference>
<dbReference type="AlphaFoldDB" id="A0A427AS27"/>
<organism evidence="2 3">
    <name type="scientific">Ensete ventricosum</name>
    <name type="common">Abyssinian banana</name>
    <name type="synonym">Musa ensete</name>
    <dbReference type="NCBI Taxonomy" id="4639"/>
    <lineage>
        <taxon>Eukaryota</taxon>
        <taxon>Viridiplantae</taxon>
        <taxon>Streptophyta</taxon>
        <taxon>Embryophyta</taxon>
        <taxon>Tracheophyta</taxon>
        <taxon>Spermatophyta</taxon>
        <taxon>Magnoliopsida</taxon>
        <taxon>Liliopsida</taxon>
        <taxon>Zingiberales</taxon>
        <taxon>Musaceae</taxon>
        <taxon>Ensete</taxon>
    </lineage>
</organism>
<evidence type="ECO:0000313" key="2">
    <source>
        <dbReference type="EMBL" id="RRT79006.1"/>
    </source>
</evidence>
<feature type="region of interest" description="Disordered" evidence="1">
    <location>
        <begin position="1"/>
        <end position="38"/>
    </location>
</feature>
<accession>A0A427AS27</accession>
<sequence length="104" mass="11251">MGSAAACPTRGSGRVRRPPPYRVGGMAATSPRGGHRLSRRQRWVSFRAEATTHLSAQATAGVGASGGCLLHWQPRKRPPMMAAMQVVGWPHPTKMSKEHSRDPL</sequence>
<reference evidence="2 3" key="1">
    <citation type="journal article" date="2014" name="Agronomy (Basel)">
        <title>A Draft Genome Sequence for Ensete ventricosum, the Drought-Tolerant Tree Against Hunger.</title>
        <authorList>
            <person name="Harrison J."/>
            <person name="Moore K.A."/>
            <person name="Paszkiewicz K."/>
            <person name="Jones T."/>
            <person name="Grant M."/>
            <person name="Ambacheew D."/>
            <person name="Muzemil S."/>
            <person name="Studholme D.J."/>
        </authorList>
    </citation>
    <scope>NUCLEOTIDE SEQUENCE [LARGE SCALE GENOMIC DNA]</scope>
</reference>
<dbReference type="EMBL" id="AMZH03001523">
    <property type="protein sequence ID" value="RRT79006.1"/>
    <property type="molecule type" value="Genomic_DNA"/>
</dbReference>
<gene>
    <name evidence="2" type="ORF">B296_00026192</name>
</gene>
<name>A0A427AS27_ENSVE</name>
<comment type="caution">
    <text evidence="2">The sequence shown here is derived from an EMBL/GenBank/DDBJ whole genome shotgun (WGS) entry which is preliminary data.</text>
</comment>
<protein>
    <submittedName>
        <fullName evidence="2">Uncharacterized protein</fullName>
    </submittedName>
</protein>